<keyword evidence="3" id="KW-1185">Reference proteome</keyword>
<feature type="transmembrane region" description="Helical" evidence="1">
    <location>
        <begin position="32"/>
        <end position="51"/>
    </location>
</feature>
<evidence type="ECO:0000313" key="2">
    <source>
        <dbReference type="EMBL" id="MEM5500108.1"/>
    </source>
</evidence>
<keyword evidence="1" id="KW-0812">Transmembrane</keyword>
<dbReference type="EMBL" id="JBBMQO010000001">
    <property type="protein sequence ID" value="MEM5500108.1"/>
    <property type="molecule type" value="Genomic_DNA"/>
</dbReference>
<sequence length="66" mass="6800">MMDTLKSFLRFGLAIALAVVAVPILVWVGLAAIGAAVLAAITGSIFGAWAIHKAQKEGSGVIIDHK</sequence>
<keyword evidence="1" id="KW-0472">Membrane</keyword>
<protein>
    <recommendedName>
        <fullName evidence="4">CTP synthetase</fullName>
    </recommendedName>
</protein>
<keyword evidence="1" id="KW-1133">Transmembrane helix</keyword>
<evidence type="ECO:0000313" key="3">
    <source>
        <dbReference type="Proteomes" id="UP001477870"/>
    </source>
</evidence>
<comment type="caution">
    <text evidence="2">The sequence shown here is derived from an EMBL/GenBank/DDBJ whole genome shotgun (WGS) entry which is preliminary data.</text>
</comment>
<evidence type="ECO:0000256" key="1">
    <source>
        <dbReference type="SAM" id="Phobius"/>
    </source>
</evidence>
<organism evidence="2 3">
    <name type="scientific">Ahrensia kielensis</name>
    <dbReference type="NCBI Taxonomy" id="76980"/>
    <lineage>
        <taxon>Bacteria</taxon>
        <taxon>Pseudomonadati</taxon>
        <taxon>Pseudomonadota</taxon>
        <taxon>Alphaproteobacteria</taxon>
        <taxon>Hyphomicrobiales</taxon>
        <taxon>Ahrensiaceae</taxon>
        <taxon>Ahrensia</taxon>
    </lineage>
</organism>
<reference evidence="2 3" key="1">
    <citation type="submission" date="2024-03" db="EMBL/GenBank/DDBJ databases">
        <title>Community enrichment and isolation of bacterial strains for fucoidan degradation.</title>
        <authorList>
            <person name="Sichert A."/>
        </authorList>
    </citation>
    <scope>NUCLEOTIDE SEQUENCE [LARGE SCALE GENOMIC DNA]</scope>
    <source>
        <strain evidence="2 3">AS62</strain>
    </source>
</reference>
<proteinExistence type="predicted"/>
<evidence type="ECO:0008006" key="4">
    <source>
        <dbReference type="Google" id="ProtNLM"/>
    </source>
</evidence>
<name>A0ABU9T1U5_9HYPH</name>
<dbReference type="RefSeq" id="WP_342846075.1">
    <property type="nucleotide sequence ID" value="NZ_JBBMQO010000001.1"/>
</dbReference>
<accession>A0ABU9T1U5</accession>
<gene>
    <name evidence="2" type="ORF">WNY59_00750</name>
</gene>
<dbReference type="Proteomes" id="UP001477870">
    <property type="component" value="Unassembled WGS sequence"/>
</dbReference>
<feature type="transmembrane region" description="Helical" evidence="1">
    <location>
        <begin position="7"/>
        <end position="26"/>
    </location>
</feature>